<organism evidence="6 7">
    <name type="scientific">Microbacterium rhizomatis</name>
    <dbReference type="NCBI Taxonomy" id="1631477"/>
    <lineage>
        <taxon>Bacteria</taxon>
        <taxon>Bacillati</taxon>
        <taxon>Actinomycetota</taxon>
        <taxon>Actinomycetes</taxon>
        <taxon>Micrococcales</taxon>
        <taxon>Microbacteriaceae</taxon>
        <taxon>Microbacterium</taxon>
    </lineage>
</organism>
<keyword evidence="1" id="KW-1188">Viral release from host cell</keyword>
<dbReference type="GO" id="GO:0008233">
    <property type="term" value="F:peptidase activity"/>
    <property type="evidence" value="ECO:0007669"/>
    <property type="project" value="UniProtKB-KW"/>
</dbReference>
<dbReference type="Proteomes" id="UP000325827">
    <property type="component" value="Unassembled WGS sequence"/>
</dbReference>
<dbReference type="InterPro" id="IPR054613">
    <property type="entry name" value="Peptidase_S78_dom"/>
</dbReference>
<dbReference type="EMBL" id="VYSA01000001">
    <property type="protein sequence ID" value="KAA9110177.1"/>
    <property type="molecule type" value="Genomic_DNA"/>
</dbReference>
<dbReference type="OrthoDB" id="9804926at2"/>
<evidence type="ECO:0000259" key="5">
    <source>
        <dbReference type="Pfam" id="PF04586"/>
    </source>
</evidence>
<keyword evidence="7" id="KW-1185">Reference proteome</keyword>
<evidence type="ECO:0000256" key="2">
    <source>
        <dbReference type="ARBA" id="ARBA00022670"/>
    </source>
</evidence>
<dbReference type="AlphaFoldDB" id="A0A5J5J1W9"/>
<dbReference type="InterPro" id="IPR006433">
    <property type="entry name" value="Prohead_protease"/>
</dbReference>
<comment type="caution">
    <text evidence="6">The sequence shown here is derived from an EMBL/GenBank/DDBJ whole genome shotgun (WGS) entry which is preliminary data.</text>
</comment>
<accession>A0A5J5J1W9</accession>
<evidence type="ECO:0000256" key="4">
    <source>
        <dbReference type="SAM" id="MobiDB-lite"/>
    </source>
</evidence>
<evidence type="ECO:0000256" key="1">
    <source>
        <dbReference type="ARBA" id="ARBA00022612"/>
    </source>
</evidence>
<proteinExistence type="predicted"/>
<keyword evidence="2 6" id="KW-0645">Protease</keyword>
<dbReference type="Pfam" id="PF04586">
    <property type="entry name" value="Peptidase_S78"/>
    <property type="match status" value="1"/>
</dbReference>
<sequence>MTMSGAVIERRVIDRPVEFRAAPEGSSSPGILGGYAAVFDQISRDLGGWFEEIAPGAFGAPIEGGALDLKLHTRVIARAEHDSRLLLGTTNAGTLRLFIDDIGLRFEIDLPNTNAGRDVAELAERGDYVFASFAFSALEADYREDADGRFIRTVLRATLHDVAPVADPAYWGASAQMQRAFDLEAARASLSPAPAEPGEREATVRSAAATMTRETHPALVNRPRKRGI</sequence>
<feature type="domain" description="Prohead serine protease" evidence="5">
    <location>
        <begin position="28"/>
        <end position="178"/>
    </location>
</feature>
<evidence type="ECO:0000313" key="7">
    <source>
        <dbReference type="Proteomes" id="UP000325827"/>
    </source>
</evidence>
<protein>
    <submittedName>
        <fullName evidence="6">HK97 family phage prohead protease</fullName>
    </submittedName>
</protein>
<name>A0A5J5J1W9_9MICO</name>
<dbReference type="GO" id="GO:0006508">
    <property type="term" value="P:proteolysis"/>
    <property type="evidence" value="ECO:0007669"/>
    <property type="project" value="UniProtKB-KW"/>
</dbReference>
<gene>
    <name evidence="6" type="ORF">F6B43_00255</name>
</gene>
<evidence type="ECO:0000313" key="6">
    <source>
        <dbReference type="EMBL" id="KAA9110177.1"/>
    </source>
</evidence>
<keyword evidence="3" id="KW-0378">Hydrolase</keyword>
<feature type="region of interest" description="Disordered" evidence="4">
    <location>
        <begin position="190"/>
        <end position="228"/>
    </location>
</feature>
<evidence type="ECO:0000256" key="3">
    <source>
        <dbReference type="ARBA" id="ARBA00022801"/>
    </source>
</evidence>
<dbReference type="NCBIfam" id="TIGR01543">
    <property type="entry name" value="proheadase_HK97"/>
    <property type="match status" value="1"/>
</dbReference>
<reference evidence="7" key="1">
    <citation type="submission" date="2019-09" db="EMBL/GenBank/DDBJ databases">
        <title>Mumia zhuanghuii sp. nov. isolated from the intestinal contents of plateau pika (Ochotona curzoniae) in the Qinghai-Tibet plateau of China.</title>
        <authorList>
            <person name="Tian Z."/>
        </authorList>
    </citation>
    <scope>NUCLEOTIDE SEQUENCE [LARGE SCALE GENOMIC DNA]</scope>
    <source>
        <strain evidence="7">JCM 30598</strain>
    </source>
</reference>